<organism evidence="8">
    <name type="scientific">marine sediment metagenome</name>
    <dbReference type="NCBI Taxonomy" id="412755"/>
    <lineage>
        <taxon>unclassified sequences</taxon>
        <taxon>metagenomes</taxon>
        <taxon>ecological metagenomes</taxon>
    </lineage>
</organism>
<dbReference type="GO" id="GO:0046872">
    <property type="term" value="F:metal ion binding"/>
    <property type="evidence" value="ECO:0007669"/>
    <property type="project" value="UniProtKB-KW"/>
</dbReference>
<evidence type="ECO:0000256" key="5">
    <source>
        <dbReference type="ARBA" id="ARBA00023211"/>
    </source>
</evidence>
<dbReference type="InterPro" id="IPR052433">
    <property type="entry name" value="X-Pro_dipept-like"/>
</dbReference>
<dbReference type="InterPro" id="IPR022846">
    <property type="entry name" value="X_Pro_dipept"/>
</dbReference>
<dbReference type="Gene3D" id="3.90.230.10">
    <property type="entry name" value="Creatinase/methionine aminopeptidase superfamily"/>
    <property type="match status" value="1"/>
</dbReference>
<dbReference type="Pfam" id="PF21216">
    <property type="entry name" value="PepQ_N"/>
    <property type="match status" value="1"/>
</dbReference>
<keyword evidence="2" id="KW-0479">Metal-binding</keyword>
<keyword evidence="4" id="KW-0224">Dipeptidase</keyword>
<evidence type="ECO:0000256" key="2">
    <source>
        <dbReference type="ARBA" id="ARBA00022723"/>
    </source>
</evidence>
<proteinExistence type="inferred from homology"/>
<dbReference type="PANTHER" id="PTHR43226:SF8">
    <property type="entry name" value="XAA-PRO DIPEPTIDASE"/>
    <property type="match status" value="1"/>
</dbReference>
<evidence type="ECO:0000313" key="8">
    <source>
        <dbReference type="EMBL" id="KKO09130.1"/>
    </source>
</evidence>
<comment type="caution">
    <text evidence="8">The sequence shown here is derived from an EMBL/GenBank/DDBJ whole genome shotgun (WGS) entry which is preliminary data.</text>
</comment>
<comment type="cofactor">
    <cofactor evidence="1">
        <name>Mn(2+)</name>
        <dbReference type="ChEBI" id="CHEBI:29035"/>
    </cofactor>
</comment>
<dbReference type="SUPFAM" id="SSF55920">
    <property type="entry name" value="Creatinase/aminopeptidase"/>
    <property type="match status" value="1"/>
</dbReference>
<dbReference type="InterPro" id="IPR048819">
    <property type="entry name" value="PepQ_N"/>
</dbReference>
<sequence>MNTQTLFQQHITALEHSWGEALQQTMPDCDAILVHSGSSHNYFADDHAPPFKAWGHFLRWAPLDRPDQFVLFVPGHKPRVLALVPRDFWHDQTLTTESWWADCVDITCMENLSELASLLPQVSSLVFLGENRTLAVELGVPAAAINPASLLSWLDYDRAVKTDYEISRLREANAHALSGHAAAEQTFRAGGDEYDIHHAYLAACRVLDQELPYSNIIALNEKAAILHYQNKRRYADRASQPANKVLLIDAGCRAYGYCSDITRTWAADDAHPVFHDLLNGMQTLQATLVGSVKPGVSFADLHRQAHLAIAQLLVDAGICHGDAETLVSNGTSTVYFPHGLGHLLGLQVHDVGGRLANRSGELAPPPDAWPGLRNTRSLDAGAVVTIEPGLYFIPALLETARKSAMAKSINWTLTEALMPFGGIRIEDNVLATVDGADNLTRNAVTGSR</sequence>
<dbReference type="InterPro" id="IPR001131">
    <property type="entry name" value="Peptidase_M24B_aminopep-P_CS"/>
</dbReference>
<evidence type="ECO:0000259" key="6">
    <source>
        <dbReference type="Pfam" id="PF00557"/>
    </source>
</evidence>
<accession>A0A0F9VYD2</accession>
<evidence type="ECO:0000256" key="1">
    <source>
        <dbReference type="ARBA" id="ARBA00001936"/>
    </source>
</evidence>
<dbReference type="PROSITE" id="PS00491">
    <property type="entry name" value="PROLINE_PEPTIDASE"/>
    <property type="match status" value="1"/>
</dbReference>
<reference evidence="8" key="1">
    <citation type="journal article" date="2015" name="Nature">
        <title>Complex archaea that bridge the gap between prokaryotes and eukaryotes.</title>
        <authorList>
            <person name="Spang A."/>
            <person name="Saw J.H."/>
            <person name="Jorgensen S.L."/>
            <person name="Zaremba-Niedzwiedzka K."/>
            <person name="Martijn J."/>
            <person name="Lind A.E."/>
            <person name="van Eijk R."/>
            <person name="Schleper C."/>
            <person name="Guy L."/>
            <person name="Ettema T.J."/>
        </authorList>
    </citation>
    <scope>NUCLEOTIDE SEQUENCE</scope>
</reference>
<keyword evidence="5" id="KW-0464">Manganese</keyword>
<dbReference type="GO" id="GO:0016805">
    <property type="term" value="F:dipeptidase activity"/>
    <property type="evidence" value="ECO:0007669"/>
    <property type="project" value="UniProtKB-KW"/>
</dbReference>
<dbReference type="InterPro" id="IPR029149">
    <property type="entry name" value="Creatin/AminoP/Spt16_N"/>
</dbReference>
<evidence type="ECO:0000256" key="3">
    <source>
        <dbReference type="ARBA" id="ARBA00022801"/>
    </source>
</evidence>
<evidence type="ECO:0000256" key="4">
    <source>
        <dbReference type="ARBA" id="ARBA00022997"/>
    </source>
</evidence>
<dbReference type="AlphaFoldDB" id="A0A0F9VYD2"/>
<keyword evidence="3" id="KW-0378">Hydrolase</keyword>
<dbReference type="Pfam" id="PF00557">
    <property type="entry name" value="Peptidase_M24"/>
    <property type="match status" value="1"/>
</dbReference>
<dbReference type="GO" id="GO:0016795">
    <property type="term" value="F:phosphoric triester hydrolase activity"/>
    <property type="evidence" value="ECO:0007669"/>
    <property type="project" value="InterPro"/>
</dbReference>
<feature type="domain" description="Peptidase M24" evidence="6">
    <location>
        <begin position="168"/>
        <end position="432"/>
    </location>
</feature>
<dbReference type="InterPro" id="IPR000994">
    <property type="entry name" value="Pept_M24"/>
</dbReference>
<keyword evidence="4" id="KW-0645">Protease</keyword>
<dbReference type="GO" id="GO:0005829">
    <property type="term" value="C:cytosol"/>
    <property type="evidence" value="ECO:0007669"/>
    <property type="project" value="TreeGrafter"/>
</dbReference>
<evidence type="ECO:0000259" key="7">
    <source>
        <dbReference type="Pfam" id="PF21216"/>
    </source>
</evidence>
<name>A0A0F9VYD2_9ZZZZ</name>
<dbReference type="Gene3D" id="3.40.350.10">
    <property type="entry name" value="Creatinase/prolidase N-terminal domain"/>
    <property type="match status" value="1"/>
</dbReference>
<dbReference type="EMBL" id="LAZR01000008">
    <property type="protein sequence ID" value="KKO09130.1"/>
    <property type="molecule type" value="Genomic_DNA"/>
</dbReference>
<protein>
    <submittedName>
        <fullName evidence="8">Uncharacterized protein</fullName>
    </submittedName>
</protein>
<dbReference type="InterPro" id="IPR036005">
    <property type="entry name" value="Creatinase/aminopeptidase-like"/>
</dbReference>
<dbReference type="HAMAP" id="MF_01279">
    <property type="entry name" value="X_Pro_dipeptid"/>
    <property type="match status" value="1"/>
</dbReference>
<dbReference type="NCBIfam" id="NF010133">
    <property type="entry name" value="PRK13607.1"/>
    <property type="match status" value="1"/>
</dbReference>
<gene>
    <name evidence="8" type="ORF">LCGC14_0042490</name>
</gene>
<dbReference type="PANTHER" id="PTHR43226">
    <property type="entry name" value="XAA-PRO AMINOPEPTIDASE 3"/>
    <property type="match status" value="1"/>
</dbReference>
<dbReference type="GO" id="GO:0006508">
    <property type="term" value="P:proteolysis"/>
    <property type="evidence" value="ECO:0007669"/>
    <property type="project" value="TreeGrafter"/>
</dbReference>
<dbReference type="GO" id="GO:0004177">
    <property type="term" value="F:aminopeptidase activity"/>
    <property type="evidence" value="ECO:0007669"/>
    <property type="project" value="TreeGrafter"/>
</dbReference>
<feature type="domain" description="Xaa-Pro dipeptidase N-terminal" evidence="7">
    <location>
        <begin position="6"/>
        <end position="156"/>
    </location>
</feature>